<dbReference type="GO" id="GO:0005771">
    <property type="term" value="C:multivesicular body"/>
    <property type="evidence" value="ECO:0007669"/>
    <property type="project" value="TreeGrafter"/>
</dbReference>
<dbReference type="Gene3D" id="1.20.5.420">
    <property type="entry name" value="Immunoglobulin FC, subunit C"/>
    <property type="match status" value="1"/>
</dbReference>
<evidence type="ECO:0000256" key="8">
    <source>
        <dbReference type="ARBA" id="ARBA00023136"/>
    </source>
</evidence>
<proteinExistence type="inferred from homology"/>
<evidence type="ECO:0000256" key="4">
    <source>
        <dbReference type="ARBA" id="ARBA00022448"/>
    </source>
</evidence>
<feature type="compositionally biased region" description="Pro residues" evidence="9">
    <location>
        <begin position="179"/>
        <end position="188"/>
    </location>
</feature>
<feature type="compositionally biased region" description="Pro residues" evidence="9">
    <location>
        <begin position="240"/>
        <end position="264"/>
    </location>
</feature>
<comment type="subcellular location">
    <subcellularLocation>
        <location evidence="2">Cytoplasm</location>
    </subcellularLocation>
    <subcellularLocation>
        <location evidence="1">Endosome membrane</location>
        <topology evidence="1">Peripheral membrane protein</topology>
    </subcellularLocation>
</comment>
<dbReference type="OrthoDB" id="391137at2759"/>
<dbReference type="GO" id="GO:0032511">
    <property type="term" value="P:late endosome to vacuole transport via multivesicular body sorting pathway"/>
    <property type="evidence" value="ECO:0007669"/>
    <property type="project" value="InterPro"/>
</dbReference>
<protein>
    <submittedName>
        <fullName evidence="12">Vta1 like-domain-containing protein</fullName>
    </submittedName>
</protein>
<dbReference type="InterPro" id="IPR044538">
    <property type="entry name" value="Vta1-like"/>
</dbReference>
<keyword evidence="8" id="KW-0472">Membrane</keyword>
<keyword evidence="7" id="KW-0653">Protein transport</keyword>
<feature type="domain" description="Vta1/callose synthase N-terminal" evidence="10">
    <location>
        <begin position="15"/>
        <end position="174"/>
    </location>
</feature>
<feature type="region of interest" description="Disordered" evidence="9">
    <location>
        <begin position="135"/>
        <end position="156"/>
    </location>
</feature>
<dbReference type="GO" id="GO:0010008">
    <property type="term" value="C:endosome membrane"/>
    <property type="evidence" value="ECO:0007669"/>
    <property type="project" value="UniProtKB-SubCell"/>
</dbReference>
<evidence type="ECO:0000256" key="3">
    <source>
        <dbReference type="ARBA" id="ARBA00007895"/>
    </source>
</evidence>
<dbReference type="Gene3D" id="1.25.40.270">
    <property type="entry name" value="Vacuolar protein sorting-associated protein vta1"/>
    <property type="match status" value="1"/>
</dbReference>
<evidence type="ECO:0000256" key="9">
    <source>
        <dbReference type="SAM" id="MobiDB-lite"/>
    </source>
</evidence>
<evidence type="ECO:0000259" key="10">
    <source>
        <dbReference type="Pfam" id="PF04652"/>
    </source>
</evidence>
<dbReference type="Proteomes" id="UP000799766">
    <property type="component" value="Unassembled WGS sequence"/>
</dbReference>
<keyword evidence="5" id="KW-0963">Cytoplasm</keyword>
<dbReference type="PRINTS" id="PR01217">
    <property type="entry name" value="PRICHEXTENSN"/>
</dbReference>
<name>A0A6A6P7N2_9PEZI</name>
<comment type="similarity">
    <text evidence="3">Belongs to the VTA1 family.</text>
</comment>
<evidence type="ECO:0000256" key="2">
    <source>
        <dbReference type="ARBA" id="ARBA00004496"/>
    </source>
</evidence>
<feature type="compositionally biased region" description="Pro residues" evidence="9">
    <location>
        <begin position="362"/>
        <end position="378"/>
    </location>
</feature>
<accession>A0A6A6P7N2</accession>
<sequence length="460" mass="48072">MAAKVPASLRAADCARFAQRGAQLEAVRPDVAYWCYQCAVERIVPRGLHLADAEARAYATRLVDKLEQIKTARPADEAITDGVTARAVVEQFALETFARADETLRARKVTARTAETFLAAATFLDLLKLWEPPAGAGGDEGQLEAEMGDETSRQAAARAKYAKYHAAHILKAIKAGEDPNPPPSPTPSPMQEDGAPAEAAAAASPPPTALSPPPPADPAAALHTPSPQFPAPSPAQRHPTQPPQSPPRPQPPQLQASPPPPIPDPSSHHHHYHHYQQQQHRPPSHGDVSPLDPTPSAPAPHGTASGPPAAGYFPPVPTFAAEEPHPGLPTAPLDAPASPPAAPPPPAPPSAPPDPTAFYGLPPAPQAQSPPPPPPPQQQPRVPSAFASQAPAAGPPPVPTASFQPQPQPQPVAPESFRVDDAAMADAQKHAKWAVSALNFDDVDTAVKELRVALRALGAS</sequence>
<evidence type="ECO:0000256" key="1">
    <source>
        <dbReference type="ARBA" id="ARBA00004481"/>
    </source>
</evidence>
<dbReference type="GO" id="GO:0015031">
    <property type="term" value="P:protein transport"/>
    <property type="evidence" value="ECO:0007669"/>
    <property type="project" value="UniProtKB-KW"/>
</dbReference>
<keyword evidence="13" id="KW-1185">Reference proteome</keyword>
<feature type="domain" description="Vta1 C-terminal" evidence="11">
    <location>
        <begin position="423"/>
        <end position="457"/>
    </location>
</feature>
<feature type="compositionally biased region" description="Low complexity" evidence="9">
    <location>
        <begin position="379"/>
        <end position="392"/>
    </location>
</feature>
<evidence type="ECO:0000313" key="13">
    <source>
        <dbReference type="Proteomes" id="UP000799766"/>
    </source>
</evidence>
<evidence type="ECO:0000313" key="12">
    <source>
        <dbReference type="EMBL" id="KAF2459762.1"/>
    </source>
</evidence>
<organism evidence="12 13">
    <name type="scientific">Lineolata rhizophorae</name>
    <dbReference type="NCBI Taxonomy" id="578093"/>
    <lineage>
        <taxon>Eukaryota</taxon>
        <taxon>Fungi</taxon>
        <taxon>Dikarya</taxon>
        <taxon>Ascomycota</taxon>
        <taxon>Pezizomycotina</taxon>
        <taxon>Dothideomycetes</taxon>
        <taxon>Dothideomycetes incertae sedis</taxon>
        <taxon>Lineolatales</taxon>
        <taxon>Lineolataceae</taxon>
        <taxon>Lineolata</taxon>
    </lineage>
</organism>
<dbReference type="InterPro" id="IPR023175">
    <property type="entry name" value="Vta1/CALS_N_sf"/>
</dbReference>
<feature type="compositionally biased region" description="Pro residues" evidence="9">
    <location>
        <begin position="204"/>
        <end position="217"/>
    </location>
</feature>
<dbReference type="InterPro" id="IPR039431">
    <property type="entry name" value="Vta1/CALS_N"/>
</dbReference>
<dbReference type="AlphaFoldDB" id="A0A6A6P7N2"/>
<dbReference type="Pfam" id="PF18097">
    <property type="entry name" value="Vta1_C"/>
    <property type="match status" value="1"/>
</dbReference>
<evidence type="ECO:0000256" key="5">
    <source>
        <dbReference type="ARBA" id="ARBA00022490"/>
    </source>
</evidence>
<evidence type="ECO:0000256" key="7">
    <source>
        <dbReference type="ARBA" id="ARBA00022927"/>
    </source>
</evidence>
<feature type="compositionally biased region" description="Pro residues" evidence="9">
    <location>
        <begin position="337"/>
        <end position="355"/>
    </location>
</feature>
<keyword evidence="4" id="KW-0813">Transport</keyword>
<gene>
    <name evidence="12" type="ORF">BDY21DRAFT_361679</name>
</gene>
<dbReference type="InterPro" id="IPR041212">
    <property type="entry name" value="Vta1_C"/>
</dbReference>
<dbReference type="Pfam" id="PF04652">
    <property type="entry name" value="Vta1"/>
    <property type="match status" value="1"/>
</dbReference>
<reference evidence="12" key="1">
    <citation type="journal article" date="2020" name="Stud. Mycol.">
        <title>101 Dothideomycetes genomes: a test case for predicting lifestyles and emergence of pathogens.</title>
        <authorList>
            <person name="Haridas S."/>
            <person name="Albert R."/>
            <person name="Binder M."/>
            <person name="Bloem J."/>
            <person name="Labutti K."/>
            <person name="Salamov A."/>
            <person name="Andreopoulos B."/>
            <person name="Baker S."/>
            <person name="Barry K."/>
            <person name="Bills G."/>
            <person name="Bluhm B."/>
            <person name="Cannon C."/>
            <person name="Castanera R."/>
            <person name="Culley D."/>
            <person name="Daum C."/>
            <person name="Ezra D."/>
            <person name="Gonzalez J."/>
            <person name="Henrissat B."/>
            <person name="Kuo A."/>
            <person name="Liang C."/>
            <person name="Lipzen A."/>
            <person name="Lutzoni F."/>
            <person name="Magnuson J."/>
            <person name="Mondo S."/>
            <person name="Nolan M."/>
            <person name="Ohm R."/>
            <person name="Pangilinan J."/>
            <person name="Park H.-J."/>
            <person name="Ramirez L."/>
            <person name="Alfaro M."/>
            <person name="Sun H."/>
            <person name="Tritt A."/>
            <person name="Yoshinaga Y."/>
            <person name="Zwiers L.-H."/>
            <person name="Turgeon B."/>
            <person name="Goodwin S."/>
            <person name="Spatafora J."/>
            <person name="Crous P."/>
            <person name="Grigoriev I."/>
        </authorList>
    </citation>
    <scope>NUCLEOTIDE SEQUENCE</scope>
    <source>
        <strain evidence="12">ATCC 16933</strain>
    </source>
</reference>
<dbReference type="PANTHER" id="PTHR46009:SF1">
    <property type="entry name" value="VACUOLAR PROTEIN SORTING-ASSOCIATED PROTEIN VTA1 HOMOLOG"/>
    <property type="match status" value="1"/>
</dbReference>
<dbReference type="EMBL" id="MU001674">
    <property type="protein sequence ID" value="KAF2459762.1"/>
    <property type="molecule type" value="Genomic_DNA"/>
</dbReference>
<evidence type="ECO:0000256" key="6">
    <source>
        <dbReference type="ARBA" id="ARBA00022753"/>
    </source>
</evidence>
<keyword evidence="6" id="KW-0967">Endosome</keyword>
<feature type="region of interest" description="Disordered" evidence="9">
    <location>
        <begin position="174"/>
        <end position="416"/>
    </location>
</feature>
<evidence type="ECO:0000259" key="11">
    <source>
        <dbReference type="Pfam" id="PF18097"/>
    </source>
</evidence>
<dbReference type="PANTHER" id="PTHR46009">
    <property type="entry name" value="VACUOLAR PROTEIN SORTING-ASSOCIATED PROTEIN VTA1 HOMOLOG"/>
    <property type="match status" value="1"/>
</dbReference>